<keyword evidence="3" id="KW-1185">Reference proteome</keyword>
<dbReference type="Proteomes" id="UP001352852">
    <property type="component" value="Unassembled WGS sequence"/>
</dbReference>
<reference evidence="2 3" key="1">
    <citation type="submission" date="2021-06" db="EMBL/GenBank/DDBJ databases">
        <authorList>
            <person name="Palmer J.M."/>
        </authorList>
    </citation>
    <scope>NUCLEOTIDE SEQUENCE [LARGE SCALE GENOMIC DNA]</scope>
    <source>
        <strain evidence="2 3">CL_MEX2019</strain>
        <tissue evidence="2">Muscle</tissue>
    </source>
</reference>
<evidence type="ECO:0000256" key="1">
    <source>
        <dbReference type="SAM" id="MobiDB-lite"/>
    </source>
</evidence>
<name>A0ABU7EP73_9TELE</name>
<feature type="region of interest" description="Disordered" evidence="1">
    <location>
        <begin position="79"/>
        <end position="102"/>
    </location>
</feature>
<evidence type="ECO:0000313" key="3">
    <source>
        <dbReference type="Proteomes" id="UP001352852"/>
    </source>
</evidence>
<proteinExistence type="predicted"/>
<comment type="caution">
    <text evidence="2">The sequence shown here is derived from an EMBL/GenBank/DDBJ whole genome shotgun (WGS) entry which is preliminary data.</text>
</comment>
<evidence type="ECO:0008006" key="4">
    <source>
        <dbReference type="Google" id="ProtNLM"/>
    </source>
</evidence>
<protein>
    <recommendedName>
        <fullName evidence="4">Secreted protein</fullName>
    </recommendedName>
</protein>
<dbReference type="EMBL" id="JAHUTJ010062548">
    <property type="protein sequence ID" value="MED6288964.1"/>
    <property type="molecule type" value="Genomic_DNA"/>
</dbReference>
<evidence type="ECO:0000313" key="2">
    <source>
        <dbReference type="EMBL" id="MED6288964.1"/>
    </source>
</evidence>
<organism evidence="2 3">
    <name type="scientific">Characodon lateralis</name>
    <dbReference type="NCBI Taxonomy" id="208331"/>
    <lineage>
        <taxon>Eukaryota</taxon>
        <taxon>Metazoa</taxon>
        <taxon>Chordata</taxon>
        <taxon>Craniata</taxon>
        <taxon>Vertebrata</taxon>
        <taxon>Euteleostomi</taxon>
        <taxon>Actinopterygii</taxon>
        <taxon>Neopterygii</taxon>
        <taxon>Teleostei</taxon>
        <taxon>Neoteleostei</taxon>
        <taxon>Acanthomorphata</taxon>
        <taxon>Ovalentaria</taxon>
        <taxon>Atherinomorphae</taxon>
        <taxon>Cyprinodontiformes</taxon>
        <taxon>Goodeidae</taxon>
        <taxon>Characodon</taxon>
    </lineage>
</organism>
<accession>A0ABU7EP73</accession>
<gene>
    <name evidence="2" type="ORF">CHARACLAT_031589</name>
</gene>
<sequence length="102" mass="11571">MAARQVQLVRQVAVIPCAATSGRLNATHTRVLLKVDTDWQKSQWEKRHFLPKPLSGNLVHCVLEARSIYVCYTLPGKKNLTGHKQKHTEHESNKQAEMTSLI</sequence>